<dbReference type="AlphaFoldDB" id="A0A0K2UNK4"/>
<organism evidence="1">
    <name type="scientific">Lepeophtheirus salmonis</name>
    <name type="common">Salmon louse</name>
    <name type="synonym">Caligus salmonis</name>
    <dbReference type="NCBI Taxonomy" id="72036"/>
    <lineage>
        <taxon>Eukaryota</taxon>
        <taxon>Metazoa</taxon>
        <taxon>Ecdysozoa</taxon>
        <taxon>Arthropoda</taxon>
        <taxon>Crustacea</taxon>
        <taxon>Multicrustacea</taxon>
        <taxon>Hexanauplia</taxon>
        <taxon>Copepoda</taxon>
        <taxon>Siphonostomatoida</taxon>
        <taxon>Caligidae</taxon>
        <taxon>Lepeophtheirus</taxon>
    </lineage>
</organism>
<dbReference type="EMBL" id="HACA01022289">
    <property type="protein sequence ID" value="CDW39650.1"/>
    <property type="molecule type" value="Transcribed_RNA"/>
</dbReference>
<sequence length="57" mass="6619">MQIKYNLDGMCWRSYVPGQVLTDTPLSRGRLGLNNFQDLFFIGVESNLHYTRNTSHN</sequence>
<evidence type="ECO:0000313" key="1">
    <source>
        <dbReference type="EMBL" id="CDW39650.1"/>
    </source>
</evidence>
<proteinExistence type="predicted"/>
<protein>
    <submittedName>
        <fullName evidence="1">Uncharacterized protein</fullName>
    </submittedName>
</protein>
<reference evidence="1" key="1">
    <citation type="submission" date="2014-05" db="EMBL/GenBank/DDBJ databases">
        <authorList>
            <person name="Chronopoulou M."/>
        </authorList>
    </citation>
    <scope>NUCLEOTIDE SEQUENCE</scope>
    <source>
        <tissue evidence="1">Whole organism</tissue>
    </source>
</reference>
<accession>A0A0K2UNK4</accession>
<name>A0A0K2UNK4_LEPSM</name>